<evidence type="ECO:0000256" key="2">
    <source>
        <dbReference type="ARBA" id="ARBA00022737"/>
    </source>
</evidence>
<keyword evidence="2" id="KW-0677">Repeat</keyword>
<evidence type="ECO:0000256" key="5">
    <source>
        <dbReference type="PROSITE-ProRule" id="PRU00047"/>
    </source>
</evidence>
<feature type="compositionally biased region" description="Acidic residues" evidence="6">
    <location>
        <begin position="34"/>
        <end position="48"/>
    </location>
</feature>
<dbReference type="SMART" id="SM00343">
    <property type="entry name" value="ZnF_C2HC"/>
    <property type="match status" value="3"/>
</dbReference>
<keyword evidence="4" id="KW-0862">Zinc</keyword>
<evidence type="ECO:0000256" key="3">
    <source>
        <dbReference type="ARBA" id="ARBA00022771"/>
    </source>
</evidence>
<organism evidence="8 9">
    <name type="scientific">Teratosphaeria nubilosa</name>
    <dbReference type="NCBI Taxonomy" id="161662"/>
    <lineage>
        <taxon>Eukaryota</taxon>
        <taxon>Fungi</taxon>
        <taxon>Dikarya</taxon>
        <taxon>Ascomycota</taxon>
        <taxon>Pezizomycotina</taxon>
        <taxon>Dothideomycetes</taxon>
        <taxon>Dothideomycetidae</taxon>
        <taxon>Mycosphaerellales</taxon>
        <taxon>Teratosphaeriaceae</taxon>
        <taxon>Teratosphaeria</taxon>
    </lineage>
</organism>
<dbReference type="PROSITE" id="PS50158">
    <property type="entry name" value="ZF_CCHC"/>
    <property type="match status" value="2"/>
</dbReference>
<dbReference type="AlphaFoldDB" id="A0A6G1KYQ7"/>
<dbReference type="PANTHER" id="PTHR47103">
    <property type="entry name" value="DNA-BINDING PROTEIN"/>
    <property type="match status" value="1"/>
</dbReference>
<dbReference type="GO" id="GO:0003676">
    <property type="term" value="F:nucleic acid binding"/>
    <property type="evidence" value="ECO:0007669"/>
    <property type="project" value="InterPro"/>
</dbReference>
<dbReference type="EMBL" id="ML995884">
    <property type="protein sequence ID" value="KAF2765781.1"/>
    <property type="molecule type" value="Genomic_DNA"/>
</dbReference>
<gene>
    <name evidence="8" type="ORF">EJ03DRAFT_354564</name>
</gene>
<protein>
    <recommendedName>
        <fullName evidence="7">CCHC-type domain-containing protein</fullName>
    </recommendedName>
</protein>
<name>A0A6G1KYQ7_9PEZI</name>
<feature type="domain" description="CCHC-type" evidence="7">
    <location>
        <begin position="229"/>
        <end position="243"/>
    </location>
</feature>
<evidence type="ECO:0000256" key="1">
    <source>
        <dbReference type="ARBA" id="ARBA00022723"/>
    </source>
</evidence>
<dbReference type="SUPFAM" id="SSF57756">
    <property type="entry name" value="Retrovirus zinc finger-like domains"/>
    <property type="match status" value="1"/>
</dbReference>
<evidence type="ECO:0000256" key="4">
    <source>
        <dbReference type="ARBA" id="ARBA00022833"/>
    </source>
</evidence>
<dbReference type="OrthoDB" id="3863715at2759"/>
<evidence type="ECO:0000313" key="9">
    <source>
        <dbReference type="Proteomes" id="UP000799436"/>
    </source>
</evidence>
<dbReference type="GO" id="GO:0008270">
    <property type="term" value="F:zinc ion binding"/>
    <property type="evidence" value="ECO:0007669"/>
    <property type="project" value="UniProtKB-KW"/>
</dbReference>
<feature type="domain" description="CCHC-type" evidence="7">
    <location>
        <begin position="271"/>
        <end position="285"/>
    </location>
</feature>
<dbReference type="InterPro" id="IPR036875">
    <property type="entry name" value="Znf_CCHC_sf"/>
</dbReference>
<accession>A0A6G1KYQ7</accession>
<dbReference type="PANTHER" id="PTHR47103:SF8">
    <property type="entry name" value="DNA-BINDING PROTEIN"/>
    <property type="match status" value="1"/>
</dbReference>
<reference evidence="8" key="1">
    <citation type="journal article" date="2020" name="Stud. Mycol.">
        <title>101 Dothideomycetes genomes: a test case for predicting lifestyles and emergence of pathogens.</title>
        <authorList>
            <person name="Haridas S."/>
            <person name="Albert R."/>
            <person name="Binder M."/>
            <person name="Bloem J."/>
            <person name="Labutti K."/>
            <person name="Salamov A."/>
            <person name="Andreopoulos B."/>
            <person name="Baker S."/>
            <person name="Barry K."/>
            <person name="Bills G."/>
            <person name="Bluhm B."/>
            <person name="Cannon C."/>
            <person name="Castanera R."/>
            <person name="Culley D."/>
            <person name="Daum C."/>
            <person name="Ezra D."/>
            <person name="Gonzalez J."/>
            <person name="Henrissat B."/>
            <person name="Kuo A."/>
            <person name="Liang C."/>
            <person name="Lipzen A."/>
            <person name="Lutzoni F."/>
            <person name="Magnuson J."/>
            <person name="Mondo S."/>
            <person name="Nolan M."/>
            <person name="Ohm R."/>
            <person name="Pangilinan J."/>
            <person name="Park H.-J."/>
            <person name="Ramirez L."/>
            <person name="Alfaro M."/>
            <person name="Sun H."/>
            <person name="Tritt A."/>
            <person name="Yoshinaga Y."/>
            <person name="Zwiers L.-H."/>
            <person name="Turgeon B."/>
            <person name="Goodwin S."/>
            <person name="Spatafora J."/>
            <person name="Crous P."/>
            <person name="Grigoriev I."/>
        </authorList>
    </citation>
    <scope>NUCLEOTIDE SEQUENCE</scope>
    <source>
        <strain evidence="8">CBS 116005</strain>
    </source>
</reference>
<dbReference type="Gene3D" id="4.10.60.10">
    <property type="entry name" value="Zinc finger, CCHC-type"/>
    <property type="match status" value="1"/>
</dbReference>
<keyword evidence="3 5" id="KW-0863">Zinc-finger</keyword>
<dbReference type="InterPro" id="IPR001878">
    <property type="entry name" value="Znf_CCHC"/>
</dbReference>
<sequence>MQENALDQEAGSNVHTGESHDAGMEDNQINGSRDEDDEEDGSIEELGGDVDEEIVAFDNLLVDPGHSFQDSSSATSPMQLLLWLFAEVSRAAWSAALLPPSSFDDFGLIHGFEEEFKLRPFFFKLASRNARRDWEEGVAVEWRRDTTSDEGNVWSLVITGQHTTDEYRIVGISPQRAQAFVPLPPPPPPPPPPSPAPAHFRPIQSRPAPFRPVFDQPLRPRRLAVPRACRNCEQVGHTQQDCPFAKMLRCGNCGSLEHFARHCQDPADRVRCAACGRRGHLKKECLDAQKRGEVE</sequence>
<keyword evidence="9" id="KW-1185">Reference proteome</keyword>
<evidence type="ECO:0000259" key="7">
    <source>
        <dbReference type="PROSITE" id="PS50158"/>
    </source>
</evidence>
<keyword evidence="1" id="KW-0479">Metal-binding</keyword>
<feature type="region of interest" description="Disordered" evidence="6">
    <location>
        <begin position="1"/>
        <end position="48"/>
    </location>
</feature>
<proteinExistence type="predicted"/>
<dbReference type="Pfam" id="PF00098">
    <property type="entry name" value="zf-CCHC"/>
    <property type="match status" value="1"/>
</dbReference>
<dbReference type="Proteomes" id="UP000799436">
    <property type="component" value="Unassembled WGS sequence"/>
</dbReference>
<feature type="compositionally biased region" description="Polar residues" evidence="6">
    <location>
        <begin position="1"/>
        <end position="16"/>
    </location>
</feature>
<evidence type="ECO:0000256" key="6">
    <source>
        <dbReference type="SAM" id="MobiDB-lite"/>
    </source>
</evidence>
<evidence type="ECO:0000313" key="8">
    <source>
        <dbReference type="EMBL" id="KAF2765781.1"/>
    </source>
</evidence>